<evidence type="ECO:0000256" key="1">
    <source>
        <dbReference type="ARBA" id="ARBA00000900"/>
    </source>
</evidence>
<evidence type="ECO:0000256" key="7">
    <source>
        <dbReference type="PROSITE-ProRule" id="PRU00175"/>
    </source>
</evidence>
<reference evidence="11" key="1">
    <citation type="submission" date="2020-07" db="EMBL/GenBank/DDBJ databases">
        <title>Genome sequence and genetic diversity analysis of an under-domesticated orphan crop, white fonio (Digitaria exilis).</title>
        <authorList>
            <person name="Bennetzen J.L."/>
            <person name="Chen S."/>
            <person name="Ma X."/>
            <person name="Wang X."/>
            <person name="Yssel A.E.J."/>
            <person name="Chaluvadi S.R."/>
            <person name="Johnson M."/>
            <person name="Gangashetty P."/>
            <person name="Hamidou F."/>
            <person name="Sanogo M.D."/>
            <person name="Zwaenepoel A."/>
            <person name="Wallace J."/>
            <person name="Van De Peer Y."/>
            <person name="Van Deynze A."/>
        </authorList>
    </citation>
    <scope>NUCLEOTIDE SEQUENCE</scope>
    <source>
        <tissue evidence="11">Leaves</tissue>
    </source>
</reference>
<dbReference type="Gene3D" id="3.30.40.10">
    <property type="entry name" value="Zinc/RING finger domain, C3HC4 (zinc finger)"/>
    <property type="match status" value="2"/>
</dbReference>
<evidence type="ECO:0000259" key="10">
    <source>
        <dbReference type="PROSITE" id="PS50089"/>
    </source>
</evidence>
<keyword evidence="12" id="KW-1185">Reference proteome</keyword>
<dbReference type="CDD" id="cd16461">
    <property type="entry name" value="RING-H2_EL5-like"/>
    <property type="match status" value="2"/>
</dbReference>
<dbReference type="Pfam" id="PF13639">
    <property type="entry name" value="zf-RING_2"/>
    <property type="match status" value="2"/>
</dbReference>
<evidence type="ECO:0000256" key="3">
    <source>
        <dbReference type="ARBA" id="ARBA00022723"/>
    </source>
</evidence>
<comment type="similarity">
    <text evidence="6">Belongs to the RING-type zinc finger family. ATL subfamily.</text>
</comment>
<feature type="domain" description="RING-type" evidence="10">
    <location>
        <begin position="399"/>
        <end position="441"/>
    </location>
</feature>
<dbReference type="Proteomes" id="UP000636709">
    <property type="component" value="Unassembled WGS sequence"/>
</dbReference>
<dbReference type="SUPFAM" id="SSF57850">
    <property type="entry name" value="RING/U-box"/>
    <property type="match status" value="2"/>
</dbReference>
<name>A0A835E5V3_9POAL</name>
<feature type="region of interest" description="Disordered" evidence="8">
    <location>
        <begin position="196"/>
        <end position="233"/>
    </location>
</feature>
<comment type="catalytic activity">
    <reaction evidence="1">
        <text>S-ubiquitinyl-[E2 ubiquitin-conjugating enzyme]-L-cysteine + [acceptor protein]-L-lysine = [E2 ubiquitin-conjugating enzyme]-L-cysteine + N(6)-ubiquitinyl-[acceptor protein]-L-lysine.</text>
        <dbReference type="EC" id="2.3.2.27"/>
    </reaction>
</comment>
<dbReference type="OrthoDB" id="8062037at2759"/>
<feature type="transmembrane region" description="Helical" evidence="9">
    <location>
        <begin position="317"/>
        <end position="334"/>
    </location>
</feature>
<dbReference type="InterPro" id="IPR013083">
    <property type="entry name" value="Znf_RING/FYVE/PHD"/>
</dbReference>
<keyword evidence="9" id="KW-0812">Transmembrane</keyword>
<organism evidence="11 12">
    <name type="scientific">Digitaria exilis</name>
    <dbReference type="NCBI Taxonomy" id="1010633"/>
    <lineage>
        <taxon>Eukaryota</taxon>
        <taxon>Viridiplantae</taxon>
        <taxon>Streptophyta</taxon>
        <taxon>Embryophyta</taxon>
        <taxon>Tracheophyta</taxon>
        <taxon>Spermatophyta</taxon>
        <taxon>Magnoliopsida</taxon>
        <taxon>Liliopsida</taxon>
        <taxon>Poales</taxon>
        <taxon>Poaceae</taxon>
        <taxon>PACMAD clade</taxon>
        <taxon>Panicoideae</taxon>
        <taxon>Panicodae</taxon>
        <taxon>Paniceae</taxon>
        <taxon>Anthephorinae</taxon>
        <taxon>Digitaria</taxon>
    </lineage>
</organism>
<dbReference type="InterPro" id="IPR001841">
    <property type="entry name" value="Znf_RING"/>
</dbReference>
<dbReference type="InterPro" id="IPR053238">
    <property type="entry name" value="RING-H2_zinc_finger"/>
</dbReference>
<dbReference type="PROSITE" id="PS50089">
    <property type="entry name" value="ZF_RING_2"/>
    <property type="match status" value="2"/>
</dbReference>
<evidence type="ECO:0000256" key="2">
    <source>
        <dbReference type="ARBA" id="ARBA00012483"/>
    </source>
</evidence>
<evidence type="ECO:0000256" key="8">
    <source>
        <dbReference type="SAM" id="MobiDB-lite"/>
    </source>
</evidence>
<comment type="caution">
    <text evidence="11">The sequence shown here is derived from an EMBL/GenBank/DDBJ whole genome shotgun (WGS) entry which is preliminary data.</text>
</comment>
<evidence type="ECO:0000313" key="12">
    <source>
        <dbReference type="Proteomes" id="UP000636709"/>
    </source>
</evidence>
<dbReference type="GO" id="GO:0061630">
    <property type="term" value="F:ubiquitin protein ligase activity"/>
    <property type="evidence" value="ECO:0007669"/>
    <property type="project" value="UniProtKB-EC"/>
</dbReference>
<dbReference type="PANTHER" id="PTHR14155">
    <property type="entry name" value="RING FINGER DOMAIN-CONTAINING"/>
    <property type="match status" value="1"/>
</dbReference>
<evidence type="ECO:0000313" key="11">
    <source>
        <dbReference type="EMBL" id="KAF8670581.1"/>
    </source>
</evidence>
<dbReference type="SMART" id="SM00184">
    <property type="entry name" value="RING"/>
    <property type="match status" value="2"/>
</dbReference>
<accession>A0A835E5V3</accession>
<feature type="domain" description="RING-type" evidence="10">
    <location>
        <begin position="124"/>
        <end position="166"/>
    </location>
</feature>
<feature type="region of interest" description="Disordered" evidence="8">
    <location>
        <begin position="451"/>
        <end position="472"/>
    </location>
</feature>
<evidence type="ECO:0000256" key="5">
    <source>
        <dbReference type="ARBA" id="ARBA00022833"/>
    </source>
</evidence>
<feature type="transmembrane region" description="Helical" evidence="9">
    <location>
        <begin position="290"/>
        <end position="311"/>
    </location>
</feature>
<keyword evidence="5" id="KW-0862">Zinc</keyword>
<dbReference type="PANTHER" id="PTHR14155:SF529">
    <property type="entry name" value="OS06G0534900 PROTEIN"/>
    <property type="match status" value="1"/>
</dbReference>
<dbReference type="GO" id="GO:0008270">
    <property type="term" value="F:zinc ion binding"/>
    <property type="evidence" value="ECO:0007669"/>
    <property type="project" value="UniProtKB-KW"/>
</dbReference>
<feature type="transmembrane region" description="Helical" evidence="9">
    <location>
        <begin position="63"/>
        <end position="85"/>
    </location>
</feature>
<evidence type="ECO:0000256" key="4">
    <source>
        <dbReference type="ARBA" id="ARBA00022771"/>
    </source>
</evidence>
<keyword evidence="9" id="KW-1133">Transmembrane helix</keyword>
<evidence type="ECO:0000256" key="9">
    <source>
        <dbReference type="SAM" id="Phobius"/>
    </source>
</evidence>
<dbReference type="EC" id="2.3.2.27" evidence="2"/>
<protein>
    <recommendedName>
        <fullName evidence="2">RING-type E3 ubiquitin transferase</fullName>
        <ecNumber evidence="2">2.3.2.27</ecNumber>
    </recommendedName>
</protein>
<keyword evidence="3" id="KW-0479">Metal-binding</keyword>
<keyword evidence="9" id="KW-0472">Membrane</keyword>
<gene>
    <name evidence="11" type="ORF">HU200_050607</name>
</gene>
<dbReference type="AlphaFoldDB" id="A0A835E5V3"/>
<proteinExistence type="inferred from homology"/>
<sequence>MSSGSTILPPVPVPAATSWAAAGGDDDVDIECRACYGIVVACVSLLLFCVLAATAGVVKACAVTGLAVAFFGLIGWLVPAGASTWGSSDTASARRADVPPAFVYECSGEDDGGGSGKPGGSALCAVCLEDVRRGEAVRRLPACGHMFHVECIDMWLRSHTTCPLCRCDLLPRTCTLKSTTAVVAVAAAAESSRDMLPPLANTWGPKPQTVQRSPPGIGSRTRPHAAESSPAAYFSPPRRRAMATSCRDDNPTHLDLDLSHLYILHLPMMNPLHRPRPSPGPRPRSDDGSLACYAVVVTAASLLLFTILAATVSLVKAGALAGAAAVVFGAAGCLSRVCTNAEAAPVLPTTAMSVARARGACGLVDAAIDALPVFVYARPGHGGADGGSSSSKAGRSALCSVCLEDVEAGEVVRRLPACGHLFHVECIDMWLHSHATCPLCRSEVSPPRRVGGTKLMTAEGGSPDGDDALPPV</sequence>
<feature type="transmembrane region" description="Helical" evidence="9">
    <location>
        <begin position="34"/>
        <end position="57"/>
    </location>
</feature>
<keyword evidence="4 7" id="KW-0863">Zinc-finger</keyword>
<dbReference type="FunFam" id="3.30.40.10:FF:000672">
    <property type="entry name" value="E3 ubiquitin-protein ligase ATL41"/>
    <property type="match status" value="2"/>
</dbReference>
<dbReference type="EMBL" id="JACEFO010002254">
    <property type="protein sequence ID" value="KAF8670581.1"/>
    <property type="molecule type" value="Genomic_DNA"/>
</dbReference>
<evidence type="ECO:0000256" key="6">
    <source>
        <dbReference type="ARBA" id="ARBA00024209"/>
    </source>
</evidence>